<sequence>MATMAGVTSPAAPPPPRTFSSFSQKPPGIEMNKDSLIKQVKFMNGTPTLEYKDDEFERLVAPHKLYLEGKFSYGRPKMEEIHDEFKKIGFNGGYTLGLMNPRHVFIRFNQEEDYQRCWIRTFWNIGVESRPVVLKRPEEGTLASRNNESHTPVEETLDVSDSHNAPLQLENETQSEVAHLAKLSETKNLSNQFAVLQDVEDGKLDLVHDLSDTENVFTEGIGAALSVDPIADALQNISSSPVPGKFPDDSYDAKSQHDGEDDAPEDFCWSESEKDGSHQHPNTPWMVGGNFNVIRSLDEYSGISVQDQAAMAHFNDFIEEASLTELLTIREEFTWCGTRSTGWVSKKLDRILFSMESLASFPQSCAMLLQFDTTLEVQPRSFCFQNMWLRRDDFMGLESVKRCLGMQKGSFPFVYLDRRLYQGRKKAATFQFILDAIDKRLSNWKNKFLSQGGHLVLIKHVLSAIALHVFAAIEPPKSIIKAVAQRCQTFLLEGVEGDGRRHWWSWNRLTFPVVENGVGLRDFHDVLKAFSFKVWWKMKHSEGIWSRFILSLSHSARRKTSWSHFAKVDIVATNHSKVLTAIGIIKKEPSFIFWETWKARNKFLFEGIDTNEHFIINAEGEHLHKMLLVDVLPTRNNEERVFLQERFLKAKFRVKGMKIAAVAWRQREHLVLNTDGSSKAFSSGYGFVIRGRNGSFHYGGSGFLGEGDCFQAEVYGLLFGVRKCECLELSPLEIQTDSQVLANLLSSGGPYPWRFCEGLEEIHAIMERREYTIHHIFREANAVVDSLAKRASSEFFEQYEGFGYLPSFTRGLILLDQQSIPYVRVRY</sequence>
<dbReference type="InterPro" id="IPR012337">
    <property type="entry name" value="RNaseH-like_sf"/>
</dbReference>
<accession>A0AAV1E1Q6</accession>
<name>A0AAV1E1Q6_OLDCO</name>
<dbReference type="SUPFAM" id="SSF56219">
    <property type="entry name" value="DNase I-like"/>
    <property type="match status" value="1"/>
</dbReference>
<dbReference type="PANTHER" id="PTHR33116:SF84">
    <property type="entry name" value="RNA-DIRECTED DNA POLYMERASE"/>
    <property type="match status" value="1"/>
</dbReference>
<evidence type="ECO:0000313" key="3">
    <source>
        <dbReference type="EMBL" id="CAI9112858.1"/>
    </source>
</evidence>
<dbReference type="InterPro" id="IPR044730">
    <property type="entry name" value="RNase_H-like_dom_plant"/>
</dbReference>
<feature type="region of interest" description="Disordered" evidence="1">
    <location>
        <begin position="1"/>
        <end position="25"/>
    </location>
</feature>
<dbReference type="PANTHER" id="PTHR33116">
    <property type="entry name" value="REVERSE TRANSCRIPTASE ZINC-BINDING DOMAIN-CONTAINING PROTEIN-RELATED-RELATED"/>
    <property type="match status" value="1"/>
</dbReference>
<gene>
    <name evidence="3" type="ORF">OLC1_LOCUS19971</name>
</gene>
<dbReference type="Proteomes" id="UP001161247">
    <property type="component" value="Chromosome 7"/>
</dbReference>
<feature type="region of interest" description="Disordered" evidence="1">
    <location>
        <begin position="139"/>
        <end position="161"/>
    </location>
</feature>
<organism evidence="3 4">
    <name type="scientific">Oldenlandia corymbosa var. corymbosa</name>
    <dbReference type="NCBI Taxonomy" id="529605"/>
    <lineage>
        <taxon>Eukaryota</taxon>
        <taxon>Viridiplantae</taxon>
        <taxon>Streptophyta</taxon>
        <taxon>Embryophyta</taxon>
        <taxon>Tracheophyta</taxon>
        <taxon>Spermatophyta</taxon>
        <taxon>Magnoliopsida</taxon>
        <taxon>eudicotyledons</taxon>
        <taxon>Gunneridae</taxon>
        <taxon>Pentapetalae</taxon>
        <taxon>asterids</taxon>
        <taxon>lamiids</taxon>
        <taxon>Gentianales</taxon>
        <taxon>Rubiaceae</taxon>
        <taxon>Rubioideae</taxon>
        <taxon>Spermacoceae</taxon>
        <taxon>Hedyotis-Oldenlandia complex</taxon>
        <taxon>Oldenlandia</taxon>
    </lineage>
</organism>
<dbReference type="Pfam" id="PF13456">
    <property type="entry name" value="RVT_3"/>
    <property type="match status" value="1"/>
</dbReference>
<protein>
    <submittedName>
        <fullName evidence="3">OLC1v1013358C1</fullName>
    </submittedName>
</protein>
<evidence type="ECO:0000259" key="2">
    <source>
        <dbReference type="Pfam" id="PF13456"/>
    </source>
</evidence>
<feature type="region of interest" description="Disordered" evidence="1">
    <location>
        <begin position="236"/>
        <end position="283"/>
    </location>
</feature>
<dbReference type="InterPro" id="IPR036691">
    <property type="entry name" value="Endo/exonu/phosph_ase_sf"/>
</dbReference>
<dbReference type="Gene3D" id="3.60.10.10">
    <property type="entry name" value="Endonuclease/exonuclease/phosphatase"/>
    <property type="match status" value="1"/>
</dbReference>
<dbReference type="EMBL" id="OX459124">
    <property type="protein sequence ID" value="CAI9112858.1"/>
    <property type="molecule type" value="Genomic_DNA"/>
</dbReference>
<dbReference type="InterPro" id="IPR036397">
    <property type="entry name" value="RNaseH_sf"/>
</dbReference>
<keyword evidence="4" id="KW-1185">Reference proteome</keyword>
<evidence type="ECO:0000256" key="1">
    <source>
        <dbReference type="SAM" id="MobiDB-lite"/>
    </source>
</evidence>
<feature type="compositionally biased region" description="Basic and acidic residues" evidence="1">
    <location>
        <begin position="246"/>
        <end position="258"/>
    </location>
</feature>
<dbReference type="GO" id="GO:0004523">
    <property type="term" value="F:RNA-DNA hybrid ribonuclease activity"/>
    <property type="evidence" value="ECO:0007669"/>
    <property type="project" value="InterPro"/>
</dbReference>
<dbReference type="InterPro" id="IPR002156">
    <property type="entry name" value="RNaseH_domain"/>
</dbReference>
<proteinExistence type="predicted"/>
<reference evidence="3" key="1">
    <citation type="submission" date="2023-03" db="EMBL/GenBank/DDBJ databases">
        <authorList>
            <person name="Julca I."/>
        </authorList>
    </citation>
    <scope>NUCLEOTIDE SEQUENCE</scope>
</reference>
<dbReference type="SUPFAM" id="SSF53098">
    <property type="entry name" value="Ribonuclease H-like"/>
    <property type="match status" value="1"/>
</dbReference>
<dbReference type="GO" id="GO:0003676">
    <property type="term" value="F:nucleic acid binding"/>
    <property type="evidence" value="ECO:0007669"/>
    <property type="project" value="InterPro"/>
</dbReference>
<feature type="domain" description="RNase H type-1" evidence="2">
    <location>
        <begin position="673"/>
        <end position="791"/>
    </location>
</feature>
<dbReference type="CDD" id="cd06222">
    <property type="entry name" value="RNase_H_like"/>
    <property type="match status" value="1"/>
</dbReference>
<evidence type="ECO:0000313" key="4">
    <source>
        <dbReference type="Proteomes" id="UP001161247"/>
    </source>
</evidence>
<dbReference type="AlphaFoldDB" id="A0AAV1E1Q6"/>
<dbReference type="Gene3D" id="3.30.420.10">
    <property type="entry name" value="Ribonuclease H-like superfamily/Ribonuclease H"/>
    <property type="match status" value="1"/>
</dbReference>